<dbReference type="NCBIfam" id="TIGR04057">
    <property type="entry name" value="SusC_RagA_signa"/>
    <property type="match status" value="1"/>
</dbReference>
<dbReference type="PATRIC" id="fig|700598.3.peg.4876"/>
<feature type="domain" description="TonB-dependent receptor plug" evidence="8">
    <location>
        <begin position="222"/>
        <end position="351"/>
    </location>
</feature>
<dbReference type="GO" id="GO:0009279">
    <property type="term" value="C:cell outer membrane"/>
    <property type="evidence" value="ECO:0007669"/>
    <property type="project" value="UniProtKB-SubCell"/>
</dbReference>
<dbReference type="SUPFAM" id="SSF49464">
    <property type="entry name" value="Carboxypeptidase regulatory domain-like"/>
    <property type="match status" value="1"/>
</dbReference>
<keyword evidence="9" id="KW-0675">Receptor</keyword>
<keyword evidence="4 7" id="KW-0812">Transmembrane</keyword>
<proteinExistence type="inferred from homology"/>
<dbReference type="STRING" id="700598.Niako_4762"/>
<dbReference type="PROSITE" id="PS52016">
    <property type="entry name" value="TONB_DEPENDENT_REC_3"/>
    <property type="match status" value="1"/>
</dbReference>
<keyword evidence="6 7" id="KW-0998">Cell outer membrane</keyword>
<evidence type="ECO:0000256" key="3">
    <source>
        <dbReference type="ARBA" id="ARBA00022452"/>
    </source>
</evidence>
<dbReference type="Pfam" id="PF13715">
    <property type="entry name" value="CarbopepD_reg_2"/>
    <property type="match status" value="1"/>
</dbReference>
<dbReference type="HOGENOM" id="CLU_004317_0_1_10"/>
<gene>
    <name evidence="9" type="ordered locus">Niako_4762</name>
</gene>
<dbReference type="Gene3D" id="2.60.40.1120">
    <property type="entry name" value="Carboxypeptidase-like, regulatory domain"/>
    <property type="match status" value="1"/>
</dbReference>
<dbReference type="KEGG" id="nko:Niako_4762"/>
<evidence type="ECO:0000256" key="5">
    <source>
        <dbReference type="ARBA" id="ARBA00023136"/>
    </source>
</evidence>
<evidence type="ECO:0000256" key="2">
    <source>
        <dbReference type="ARBA" id="ARBA00022448"/>
    </source>
</evidence>
<dbReference type="AlphaFoldDB" id="G8TQ14"/>
<evidence type="ECO:0000313" key="9">
    <source>
        <dbReference type="EMBL" id="AEW01015.1"/>
    </source>
</evidence>
<name>G8TQ14_NIAKG</name>
<evidence type="ECO:0000256" key="6">
    <source>
        <dbReference type="ARBA" id="ARBA00023237"/>
    </source>
</evidence>
<reference evidence="9 10" key="1">
    <citation type="submission" date="2011-12" db="EMBL/GenBank/DDBJ databases">
        <title>The complete genome of Niastella koreensis GR20-10.</title>
        <authorList>
            <consortium name="US DOE Joint Genome Institute (JGI-PGF)"/>
            <person name="Lucas S."/>
            <person name="Han J."/>
            <person name="Lapidus A."/>
            <person name="Bruce D."/>
            <person name="Goodwin L."/>
            <person name="Pitluck S."/>
            <person name="Peters L."/>
            <person name="Kyrpides N."/>
            <person name="Mavromatis K."/>
            <person name="Ivanova N."/>
            <person name="Mikhailova N."/>
            <person name="Davenport K."/>
            <person name="Saunders E."/>
            <person name="Detter J.C."/>
            <person name="Tapia R."/>
            <person name="Han C."/>
            <person name="Land M."/>
            <person name="Hauser L."/>
            <person name="Markowitz V."/>
            <person name="Cheng J.-F."/>
            <person name="Hugenholtz P."/>
            <person name="Woyke T."/>
            <person name="Wu D."/>
            <person name="Tindall B."/>
            <person name="Pomrenke H."/>
            <person name="Brambilla E."/>
            <person name="Klenk H.-P."/>
            <person name="Eisen J.A."/>
        </authorList>
    </citation>
    <scope>NUCLEOTIDE SEQUENCE [LARGE SCALE GENOMIC DNA]</scope>
    <source>
        <strain evidence="10">DSM 17620 / KACC 11465 / NBRC 106392 / GR20-10</strain>
    </source>
</reference>
<dbReference type="Proteomes" id="UP000005438">
    <property type="component" value="Chromosome"/>
</dbReference>
<keyword evidence="5 7" id="KW-0472">Membrane</keyword>
<dbReference type="InterPro" id="IPR023996">
    <property type="entry name" value="TonB-dep_OMP_SusC/RagA"/>
</dbReference>
<dbReference type="InterPro" id="IPR008969">
    <property type="entry name" value="CarboxyPept-like_regulatory"/>
</dbReference>
<dbReference type="InterPro" id="IPR012910">
    <property type="entry name" value="Plug_dom"/>
</dbReference>
<evidence type="ECO:0000256" key="1">
    <source>
        <dbReference type="ARBA" id="ARBA00004571"/>
    </source>
</evidence>
<dbReference type="InterPro" id="IPR023997">
    <property type="entry name" value="TonB-dep_OMP_SusC/RagA_CS"/>
</dbReference>
<evidence type="ECO:0000313" key="10">
    <source>
        <dbReference type="Proteomes" id="UP000005438"/>
    </source>
</evidence>
<comment type="similarity">
    <text evidence="7">Belongs to the TonB-dependent receptor family.</text>
</comment>
<protein>
    <submittedName>
        <fullName evidence="9">TonB-dependent receptor plug</fullName>
    </submittedName>
</protein>
<dbReference type="Gene3D" id="2.40.170.20">
    <property type="entry name" value="TonB-dependent receptor, beta-barrel domain"/>
    <property type="match status" value="1"/>
</dbReference>
<evidence type="ECO:0000259" key="8">
    <source>
        <dbReference type="Pfam" id="PF07715"/>
    </source>
</evidence>
<dbReference type="InterPro" id="IPR036942">
    <property type="entry name" value="Beta-barrel_TonB_sf"/>
</dbReference>
<keyword evidence="3 7" id="KW-1134">Transmembrane beta strand</keyword>
<keyword evidence="2 7" id="KW-0813">Transport</keyword>
<comment type="subcellular location">
    <subcellularLocation>
        <location evidence="1 7">Cell outer membrane</location>
        <topology evidence="1 7">Multi-pass membrane protein</topology>
    </subcellularLocation>
</comment>
<dbReference type="EMBL" id="CP003178">
    <property type="protein sequence ID" value="AEW01015.1"/>
    <property type="molecule type" value="Genomic_DNA"/>
</dbReference>
<dbReference type="InterPro" id="IPR037066">
    <property type="entry name" value="Plug_dom_sf"/>
</dbReference>
<dbReference type="InterPro" id="IPR039426">
    <property type="entry name" value="TonB-dep_rcpt-like"/>
</dbReference>
<evidence type="ECO:0000256" key="7">
    <source>
        <dbReference type="PROSITE-ProRule" id="PRU01360"/>
    </source>
</evidence>
<accession>G8TQ14</accession>
<dbReference type="Gene3D" id="2.170.130.10">
    <property type="entry name" value="TonB-dependent receptor, plug domain"/>
    <property type="match status" value="1"/>
</dbReference>
<dbReference type="OrthoDB" id="9768177at2"/>
<dbReference type="SUPFAM" id="SSF56935">
    <property type="entry name" value="Porins"/>
    <property type="match status" value="1"/>
</dbReference>
<sequence length="1119" mass="124517">MIYCSCGKKHCLFLPRQTLLAMKLTVILFLIAFHVSADGYNQVVTLHKKNAPLTDVFKDIRQQTGYDFFYELTWLEKAKPVNINVSNIPLTDALNLCLKDQPLTFTITGTTIVLKPKPVQLNVFAANTGFDVHGVVLDENNAPMQSVNIMVKGTDKITSTNNRGEFQIKDVQATTVLVVSSVGYSRQEITVNGKSDLRIQLKVAIGTLDEIQFVAYGTTTKRLNTGNVTTIKASDIEKQPVQNPLLTLQGRVPGLVVIQPSGLAGSSVRIRIQGQNSIANGSEPLYVVDGVPIDPQLPRTGNDYVLGSSGAIFSGWGNPLNYINPSDIESIDILKDADATAIYGSRAANGAIMITTKKGKAGVMKFDLNSQVGFGKMIRRLDMLNTKQYLEMRYEAYANDGIDWTSPSISADDLKVWDTTRYTNWQDQLLGGTAKFTNFNTSVSGGAATARYFISGTYHKETSVFPLSEDFADRKGTLHFNMDANSMNSKFKLQLSGNFMADNNQLPQNDITQTALLLEPDAPPLLNADGSINWAPDANGNTTLSDANVMIQRYKKYVNKTYNLVSSLNLGYTIFPRFELRSSFGYNYMQTNDYSPGPLIAVAPELRTTTVRGANFGDRNIQSWIMEPQASYSSKISKGKIELLVGVTLQNKNVNSGYIYGNGQLSDELLNNLYAAANIYKNNSLSSNYKYNAFFGRINYNWSDKYIVNINARRDGSTRFGANNRFHDFGSLGGAWIFSNEKIIRSKAGIISFGKLRSSYGSTGSDQIGDYQYMSLYNLYSNAPVPYQGIAGLIPAGLPNPNLQWEETWKLQAGIDLGFLQDRVIVNVTWVRNRSSNQLLRYSLPNTAGFTSYYVNFPAIIQNRNWEFAVTGKISQGKDFNWTCNVNLTLPKNKLVSFPNLSTSTYASRLIVGEPIDVLSNYHYLGVAPGSGDYLFSDRNGHPVLEPNTATDRTSLISTFQKLYGGFQNNLTYKSIQLDFLFQFVSQVGYNDVSFWNGSRYPGMFTRGNSNQPVTVLGRWQKVGDKASVAKFSTGEVATVLDSDHRYTNASFIRLKNLAFYWSLPQKWVDKVHFRSFRIYLHGQNLLTITNYKGLDPETQSMTSLPPLRIWTIGFQAGL</sequence>
<dbReference type="Pfam" id="PF07715">
    <property type="entry name" value="Plug"/>
    <property type="match status" value="1"/>
</dbReference>
<dbReference type="eggNOG" id="COG4771">
    <property type="taxonomic scope" value="Bacteria"/>
</dbReference>
<organism evidence="9 10">
    <name type="scientific">Niastella koreensis (strain DSM 17620 / KACC 11465 / NBRC 106392 / GR20-10)</name>
    <dbReference type="NCBI Taxonomy" id="700598"/>
    <lineage>
        <taxon>Bacteria</taxon>
        <taxon>Pseudomonadati</taxon>
        <taxon>Bacteroidota</taxon>
        <taxon>Chitinophagia</taxon>
        <taxon>Chitinophagales</taxon>
        <taxon>Chitinophagaceae</taxon>
        <taxon>Niastella</taxon>
    </lineage>
</organism>
<evidence type="ECO:0000256" key="4">
    <source>
        <dbReference type="ARBA" id="ARBA00022692"/>
    </source>
</evidence>
<dbReference type="NCBIfam" id="TIGR04056">
    <property type="entry name" value="OMP_RagA_SusC"/>
    <property type="match status" value="1"/>
</dbReference>